<dbReference type="AlphaFoldDB" id="A0A7V7RL81"/>
<dbReference type="GO" id="GO:0045259">
    <property type="term" value="C:proton-transporting ATP synthase complex"/>
    <property type="evidence" value="ECO:0007669"/>
    <property type="project" value="UniProtKB-KW"/>
</dbReference>
<keyword evidence="3 13" id="KW-1003">Cell membrane</keyword>
<dbReference type="Gene3D" id="6.10.250.1580">
    <property type="match status" value="1"/>
</dbReference>
<dbReference type="EMBL" id="WBOT01000003">
    <property type="protein sequence ID" value="KAB2332516.1"/>
    <property type="molecule type" value="Genomic_DNA"/>
</dbReference>
<dbReference type="GO" id="GO:0046933">
    <property type="term" value="F:proton-transporting ATP synthase activity, rotational mechanism"/>
    <property type="evidence" value="ECO:0007669"/>
    <property type="project" value="UniProtKB-UniRule"/>
</dbReference>
<evidence type="ECO:0000256" key="5">
    <source>
        <dbReference type="ARBA" id="ARBA00022692"/>
    </source>
</evidence>
<feature type="coiled-coil region" evidence="15">
    <location>
        <begin position="71"/>
        <end position="128"/>
    </location>
</feature>
<name>A0A7V7RL81_9BACI</name>
<evidence type="ECO:0000256" key="9">
    <source>
        <dbReference type="ARBA" id="ARBA00023136"/>
    </source>
</evidence>
<protein>
    <recommendedName>
        <fullName evidence="13">ATP synthase subunit b</fullName>
    </recommendedName>
    <alternativeName>
        <fullName evidence="13">ATP synthase F(0) sector subunit b</fullName>
    </alternativeName>
    <alternativeName>
        <fullName evidence="13">ATPase subunit I</fullName>
    </alternativeName>
    <alternativeName>
        <fullName evidence="13">F-type ATPase subunit b</fullName>
        <shortName evidence="13">F-ATPase subunit b</shortName>
    </alternativeName>
</protein>
<dbReference type="InterPro" id="IPR005864">
    <property type="entry name" value="ATP_synth_F0_bsu_bac"/>
</dbReference>
<keyword evidence="6 13" id="KW-0375">Hydrogen ion transport</keyword>
<evidence type="ECO:0000256" key="7">
    <source>
        <dbReference type="ARBA" id="ARBA00022989"/>
    </source>
</evidence>
<feature type="transmembrane region" description="Helical" evidence="13">
    <location>
        <begin position="20"/>
        <end position="39"/>
    </location>
</feature>
<evidence type="ECO:0000256" key="14">
    <source>
        <dbReference type="RuleBase" id="RU003848"/>
    </source>
</evidence>
<gene>
    <name evidence="13 16" type="primary">atpF</name>
    <name evidence="16" type="ORF">F7732_10480</name>
</gene>
<organism evidence="16 17">
    <name type="scientific">Bacillus mesophilum</name>
    <dbReference type="NCBI Taxonomy" id="1071718"/>
    <lineage>
        <taxon>Bacteria</taxon>
        <taxon>Bacillati</taxon>
        <taxon>Bacillota</taxon>
        <taxon>Bacilli</taxon>
        <taxon>Bacillales</taxon>
        <taxon>Bacillaceae</taxon>
        <taxon>Bacillus</taxon>
    </lineage>
</organism>
<comment type="similarity">
    <text evidence="1 13 14">Belongs to the ATPase B chain family.</text>
</comment>
<comment type="subcellular location">
    <subcellularLocation>
        <location evidence="13">Cell membrane</location>
        <topology evidence="13">Single-pass membrane protein</topology>
    </subcellularLocation>
    <subcellularLocation>
        <location evidence="12">Endomembrane system</location>
        <topology evidence="12">Single-pass membrane protein</topology>
    </subcellularLocation>
</comment>
<dbReference type="GO" id="GO:0012505">
    <property type="term" value="C:endomembrane system"/>
    <property type="evidence" value="ECO:0007669"/>
    <property type="project" value="UniProtKB-SubCell"/>
</dbReference>
<keyword evidence="5 13" id="KW-0812">Transmembrane</keyword>
<keyword evidence="4 13" id="KW-0138">CF(0)</keyword>
<evidence type="ECO:0000256" key="2">
    <source>
        <dbReference type="ARBA" id="ARBA00022448"/>
    </source>
</evidence>
<dbReference type="HAMAP" id="MF_01398">
    <property type="entry name" value="ATP_synth_b_bprime"/>
    <property type="match status" value="1"/>
</dbReference>
<evidence type="ECO:0000256" key="10">
    <source>
        <dbReference type="ARBA" id="ARBA00023310"/>
    </source>
</evidence>
<keyword evidence="10 13" id="KW-0066">ATP synthesis</keyword>
<dbReference type="GO" id="GO:0005886">
    <property type="term" value="C:plasma membrane"/>
    <property type="evidence" value="ECO:0007669"/>
    <property type="project" value="UniProtKB-SubCell"/>
</dbReference>
<evidence type="ECO:0000256" key="12">
    <source>
        <dbReference type="ARBA" id="ARBA00037847"/>
    </source>
</evidence>
<dbReference type="InterPro" id="IPR050059">
    <property type="entry name" value="ATP_synthase_B_chain"/>
</dbReference>
<evidence type="ECO:0000256" key="15">
    <source>
        <dbReference type="SAM" id="Coils"/>
    </source>
</evidence>
<keyword evidence="7 13" id="KW-1133">Transmembrane helix</keyword>
<keyword evidence="15" id="KW-0175">Coiled coil</keyword>
<comment type="function">
    <text evidence="11 13">F(1)F(0) ATP synthase produces ATP from ADP in the presence of a proton or sodium gradient. F-type ATPases consist of two structural domains, F(1) containing the extramembraneous catalytic core and F(0) containing the membrane proton channel, linked together by a central stalk and a peripheral stalk. During catalysis, ATP synthesis in the catalytic domain of F(1) is coupled via a rotary mechanism of the central stalk subunits to proton translocation.</text>
</comment>
<evidence type="ECO:0000256" key="11">
    <source>
        <dbReference type="ARBA" id="ARBA00025198"/>
    </source>
</evidence>
<evidence type="ECO:0000256" key="3">
    <source>
        <dbReference type="ARBA" id="ARBA00022475"/>
    </source>
</evidence>
<sequence>MLLNGFALGASSGVFTGGDIIFTIFTFIILLFLIKKFAWGPLMGMMQQREEYIANEITAAETSRVEAKKYLDEQRQLLTEARTEAQTLIDNAKKQADIQGQEITELAQKEAQRLKESAVLEIEQQKEKAVAAIRDQVASLSVLIASKVIEKELTAEDQQQLIDEYIKEAGEKR</sequence>
<evidence type="ECO:0000256" key="6">
    <source>
        <dbReference type="ARBA" id="ARBA00022781"/>
    </source>
</evidence>
<evidence type="ECO:0000313" key="16">
    <source>
        <dbReference type="EMBL" id="KAB2332516.1"/>
    </source>
</evidence>
<dbReference type="GO" id="GO:0046961">
    <property type="term" value="F:proton-transporting ATPase activity, rotational mechanism"/>
    <property type="evidence" value="ECO:0007669"/>
    <property type="project" value="TreeGrafter"/>
</dbReference>
<dbReference type="InterPro" id="IPR002146">
    <property type="entry name" value="ATP_synth_b/b'su_bac/chlpt"/>
</dbReference>
<dbReference type="SUPFAM" id="SSF81573">
    <property type="entry name" value="F1F0 ATP synthase subunit B, membrane domain"/>
    <property type="match status" value="1"/>
</dbReference>
<dbReference type="InterPro" id="IPR028987">
    <property type="entry name" value="ATP_synth_B-like_membr_sf"/>
</dbReference>
<comment type="caution">
    <text evidence="16">The sequence shown here is derived from an EMBL/GenBank/DDBJ whole genome shotgun (WGS) entry which is preliminary data.</text>
</comment>
<evidence type="ECO:0000313" key="17">
    <source>
        <dbReference type="Proteomes" id="UP000441354"/>
    </source>
</evidence>
<dbReference type="PANTHER" id="PTHR33445:SF1">
    <property type="entry name" value="ATP SYNTHASE SUBUNIT B"/>
    <property type="match status" value="1"/>
</dbReference>
<accession>A0A7V7RL81</accession>
<comment type="subunit">
    <text evidence="13">F-type ATPases have 2 components, F(1) - the catalytic core - and F(0) - the membrane proton channel. F(1) has five subunits: alpha(3), beta(3), gamma(1), delta(1), epsilon(1). F(0) has three main subunits: a(1), b(2) and c(10-14). The alpha and beta chains form an alternating ring which encloses part of the gamma chain. F(1) is attached to F(0) by a central stalk formed by the gamma and epsilon chains, while a peripheral stalk is formed by the delta and b chains.</text>
</comment>
<evidence type="ECO:0000256" key="4">
    <source>
        <dbReference type="ARBA" id="ARBA00022547"/>
    </source>
</evidence>
<dbReference type="RefSeq" id="WP_151573817.1">
    <property type="nucleotide sequence ID" value="NZ_WBOT01000003.1"/>
</dbReference>
<keyword evidence="2 13" id="KW-0813">Transport</keyword>
<keyword evidence="17" id="KW-1185">Reference proteome</keyword>
<dbReference type="Proteomes" id="UP000441354">
    <property type="component" value="Unassembled WGS sequence"/>
</dbReference>
<evidence type="ECO:0000256" key="1">
    <source>
        <dbReference type="ARBA" id="ARBA00005513"/>
    </source>
</evidence>
<proteinExistence type="inferred from homology"/>
<reference evidence="16 17" key="1">
    <citation type="journal article" date="2014" name="Arch. Microbiol.">
        <title>Bacillus mesophilum sp. nov., strain IITR-54T, a novel 4-chlorobiphenyl dechlorinating bacterium.</title>
        <authorList>
            <person name="Manickam N."/>
            <person name="Singh N.K."/>
            <person name="Bajaj A."/>
            <person name="Kumar R.M."/>
            <person name="Kaur G."/>
            <person name="Kaur N."/>
            <person name="Bala M."/>
            <person name="Kumar A."/>
            <person name="Mayilraj S."/>
        </authorList>
    </citation>
    <scope>NUCLEOTIDE SEQUENCE [LARGE SCALE GENOMIC DNA]</scope>
    <source>
        <strain evidence="16 17">IITR-54</strain>
    </source>
</reference>
<dbReference type="PANTHER" id="PTHR33445">
    <property type="entry name" value="ATP SYNTHASE SUBUNIT B', CHLOROPLASTIC"/>
    <property type="match status" value="1"/>
</dbReference>
<dbReference type="OrthoDB" id="282095at2"/>
<keyword evidence="8 13" id="KW-0406">Ion transport</keyword>
<comment type="function">
    <text evidence="13">Component of the F(0) channel, it forms part of the peripheral stalk, linking F(1) to F(0).</text>
</comment>
<evidence type="ECO:0000256" key="13">
    <source>
        <dbReference type="HAMAP-Rule" id="MF_01398"/>
    </source>
</evidence>
<dbReference type="CDD" id="cd06503">
    <property type="entry name" value="ATP-synt_Fo_b"/>
    <property type="match status" value="1"/>
</dbReference>
<dbReference type="Pfam" id="PF00430">
    <property type="entry name" value="ATP-synt_B"/>
    <property type="match status" value="1"/>
</dbReference>
<keyword evidence="9 13" id="KW-0472">Membrane</keyword>
<dbReference type="NCBIfam" id="TIGR01144">
    <property type="entry name" value="ATP_synt_b"/>
    <property type="match status" value="1"/>
</dbReference>
<evidence type="ECO:0000256" key="8">
    <source>
        <dbReference type="ARBA" id="ARBA00023065"/>
    </source>
</evidence>